<dbReference type="NCBIfam" id="NF038288">
    <property type="entry name" value="chaper_GTP_ZigA"/>
    <property type="match status" value="1"/>
</dbReference>
<sequence length="408" mass="45269">MTAFPPLPVTVLSGFLGAGKTTVLNHILANREGRRVAVIVNDMSEVNIDGALVRGGPGESTLDGDVALNRSEERLVEMSNGCICCTLREDLLVEVSQLAREGKFDYLVIESTGISEPLPVAETFTFEDESGQSLSHLARLDTLVTVVDGANFLEQYREAQSLAEAGESLGEDDERNVADLLVDQIEFCDVLLISKTDLISENELAALKAILHSLNPDAELVPITQGGVPLNKVLDTGKFNFERAQLAPGWLKEMRGEHVPETEEYGIGSFAYHARRPFHPQKFHDLLNQEWFGKGLLRSKGFFWLATRPQAAGQWSQAGGIAHHGPAGVFWKAIPEERWPTDPETRQFIMEKWQEPFGDMRQELVFIGQNLDKDKMREALDGCLLSEGELLLGMGAWKKLPDPFPSWE</sequence>
<keyword evidence="3" id="KW-0143">Chaperone</keyword>
<keyword evidence="9" id="KW-1185">Reference proteome</keyword>
<evidence type="ECO:0000256" key="4">
    <source>
        <dbReference type="ARBA" id="ARBA00034320"/>
    </source>
</evidence>
<dbReference type="GO" id="GO:0000166">
    <property type="term" value="F:nucleotide binding"/>
    <property type="evidence" value="ECO:0007669"/>
    <property type="project" value="UniProtKB-KW"/>
</dbReference>
<reference evidence="8 9" key="1">
    <citation type="journal article" date="2003" name="Extremophiles">
        <title>Halomonas glaciei sp. nov. isolated from fast ice of Adelie Land, Antarctica.</title>
        <authorList>
            <person name="Reddy G.S."/>
            <person name="Raghavan P.U."/>
            <person name="Sarita N.B."/>
            <person name="Prakash J.S."/>
            <person name="Nagesh N."/>
            <person name="Delille D."/>
            <person name="Shivaji S."/>
        </authorList>
    </citation>
    <scope>NUCLEOTIDE SEQUENCE [LARGE SCALE GENOMIC DNA]</scope>
    <source>
        <strain evidence="8 9">DD39</strain>
    </source>
</reference>
<evidence type="ECO:0000256" key="3">
    <source>
        <dbReference type="ARBA" id="ARBA00023186"/>
    </source>
</evidence>
<name>A0A7Z0RXD6_9GAMM</name>
<dbReference type="InterPro" id="IPR011629">
    <property type="entry name" value="CobW-like_C"/>
</dbReference>
<feature type="domain" description="CobW C-terminal" evidence="7">
    <location>
        <begin position="267"/>
        <end position="384"/>
    </location>
</feature>
<evidence type="ECO:0000256" key="5">
    <source>
        <dbReference type="ARBA" id="ARBA00045658"/>
    </source>
</evidence>
<evidence type="ECO:0000256" key="6">
    <source>
        <dbReference type="ARBA" id="ARBA00049117"/>
    </source>
</evidence>
<dbReference type="SUPFAM" id="SSF52540">
    <property type="entry name" value="P-loop containing nucleoside triphosphate hydrolases"/>
    <property type="match status" value="1"/>
</dbReference>
<dbReference type="PANTHER" id="PTHR43603:SF1">
    <property type="entry name" value="ZINC-REGULATED GTPASE METALLOPROTEIN ACTIVATOR 1"/>
    <property type="match status" value="1"/>
</dbReference>
<keyword evidence="1" id="KW-0547">Nucleotide-binding</keyword>
<comment type="function">
    <text evidence="5">Zinc chaperone that directly transfers zinc cofactor to target proteins, thereby activating them. Zinc is transferred from the CXCC motif in the GTPase domain to the zinc binding site in target proteins in a process requiring GTP hydrolysis.</text>
</comment>
<dbReference type="GO" id="GO:0016787">
    <property type="term" value="F:hydrolase activity"/>
    <property type="evidence" value="ECO:0007669"/>
    <property type="project" value="UniProtKB-KW"/>
</dbReference>
<dbReference type="InterPro" id="IPR027417">
    <property type="entry name" value="P-loop_NTPase"/>
</dbReference>
<dbReference type="EMBL" id="JACCDE010000005">
    <property type="protein sequence ID" value="NYS77042.1"/>
    <property type="molecule type" value="Genomic_DNA"/>
</dbReference>
<dbReference type="Pfam" id="PF02492">
    <property type="entry name" value="cobW"/>
    <property type="match status" value="1"/>
</dbReference>
<dbReference type="Proteomes" id="UP000526892">
    <property type="component" value="Unassembled WGS sequence"/>
</dbReference>
<dbReference type="AlphaFoldDB" id="A0A7Z0RXD6"/>
<evidence type="ECO:0000256" key="1">
    <source>
        <dbReference type="ARBA" id="ARBA00022741"/>
    </source>
</evidence>
<dbReference type="InterPro" id="IPR047920">
    <property type="entry name" value="ZigA-like"/>
</dbReference>
<evidence type="ECO:0000256" key="2">
    <source>
        <dbReference type="ARBA" id="ARBA00022801"/>
    </source>
</evidence>
<keyword evidence="2" id="KW-0378">Hydrolase</keyword>
<dbReference type="Gene3D" id="3.30.1220.10">
    <property type="entry name" value="CobW-like, C-terminal domain"/>
    <property type="match status" value="1"/>
</dbReference>
<dbReference type="Gene3D" id="3.40.50.300">
    <property type="entry name" value="P-loop containing nucleotide triphosphate hydrolases"/>
    <property type="match status" value="1"/>
</dbReference>
<accession>A0A7Z0RXD6</accession>
<dbReference type="PANTHER" id="PTHR43603">
    <property type="entry name" value="COBW DOMAIN-CONTAINING PROTEIN DDB_G0274527"/>
    <property type="match status" value="1"/>
</dbReference>
<protein>
    <submittedName>
        <fullName evidence="8">GTP-binding protein</fullName>
    </submittedName>
</protein>
<organism evidence="8 9">
    <name type="scientific">Vreelandella glaciei</name>
    <dbReference type="NCBI Taxonomy" id="186761"/>
    <lineage>
        <taxon>Bacteria</taxon>
        <taxon>Pseudomonadati</taxon>
        <taxon>Pseudomonadota</taxon>
        <taxon>Gammaproteobacteria</taxon>
        <taxon>Oceanospirillales</taxon>
        <taxon>Halomonadaceae</taxon>
        <taxon>Vreelandella</taxon>
    </lineage>
</organism>
<dbReference type="InterPro" id="IPR036627">
    <property type="entry name" value="CobW-likC_sf"/>
</dbReference>
<gene>
    <name evidence="8" type="ORF">HZS80_04810</name>
</gene>
<evidence type="ECO:0000259" key="7">
    <source>
        <dbReference type="SMART" id="SM00833"/>
    </source>
</evidence>
<dbReference type="SMART" id="SM00833">
    <property type="entry name" value="CobW_C"/>
    <property type="match status" value="1"/>
</dbReference>
<evidence type="ECO:0000313" key="9">
    <source>
        <dbReference type="Proteomes" id="UP000526892"/>
    </source>
</evidence>
<proteinExistence type="inferred from homology"/>
<evidence type="ECO:0000313" key="8">
    <source>
        <dbReference type="EMBL" id="NYS77042.1"/>
    </source>
</evidence>
<comment type="caution">
    <text evidence="8">The sequence shown here is derived from an EMBL/GenBank/DDBJ whole genome shotgun (WGS) entry which is preliminary data.</text>
</comment>
<dbReference type="Pfam" id="PF07683">
    <property type="entry name" value="CobW_C"/>
    <property type="match status" value="1"/>
</dbReference>
<dbReference type="InterPro" id="IPR003495">
    <property type="entry name" value="CobW/HypB/UreG_nucleotide-bd"/>
</dbReference>
<dbReference type="InterPro" id="IPR051927">
    <property type="entry name" value="Zn_Chap_cDPG_Synth"/>
</dbReference>
<comment type="catalytic activity">
    <reaction evidence="6">
        <text>GTP + H2O = GDP + phosphate + H(+)</text>
        <dbReference type="Rhea" id="RHEA:19669"/>
        <dbReference type="ChEBI" id="CHEBI:15377"/>
        <dbReference type="ChEBI" id="CHEBI:15378"/>
        <dbReference type="ChEBI" id="CHEBI:37565"/>
        <dbReference type="ChEBI" id="CHEBI:43474"/>
        <dbReference type="ChEBI" id="CHEBI:58189"/>
    </reaction>
    <physiologicalReaction direction="left-to-right" evidence="6">
        <dbReference type="Rhea" id="RHEA:19670"/>
    </physiologicalReaction>
</comment>
<dbReference type="RefSeq" id="WP_179915309.1">
    <property type="nucleotide sequence ID" value="NZ_JACCDE010000005.1"/>
</dbReference>
<dbReference type="CDD" id="cd03112">
    <property type="entry name" value="CobW-like"/>
    <property type="match status" value="1"/>
</dbReference>
<comment type="similarity">
    <text evidence="4">Belongs to the SIMIBI class G3E GTPase family. ZNG1 subfamily.</text>
</comment>